<reference evidence="2" key="2">
    <citation type="submission" date="2018-05" db="EMBL/GenBank/DDBJ databases">
        <title>OmerRS3 (Oryza meridionalis Reference Sequence Version 3).</title>
        <authorList>
            <person name="Zhang J."/>
            <person name="Kudrna D."/>
            <person name="Lee S."/>
            <person name="Talag J."/>
            <person name="Welchert J."/>
            <person name="Wing R.A."/>
        </authorList>
    </citation>
    <scope>NUCLEOTIDE SEQUENCE [LARGE SCALE GENOMIC DNA]</scope>
    <source>
        <strain evidence="2">cv. OR44</strain>
    </source>
</reference>
<feature type="compositionally biased region" description="Basic and acidic residues" evidence="1">
    <location>
        <begin position="51"/>
        <end position="60"/>
    </location>
</feature>
<proteinExistence type="predicted"/>
<reference evidence="2" key="1">
    <citation type="submission" date="2015-04" db="UniProtKB">
        <authorList>
            <consortium name="EnsemblPlants"/>
        </authorList>
    </citation>
    <scope>IDENTIFICATION</scope>
</reference>
<protein>
    <submittedName>
        <fullName evidence="2">Uncharacterized protein</fullName>
    </submittedName>
</protein>
<organism evidence="2">
    <name type="scientific">Oryza meridionalis</name>
    <dbReference type="NCBI Taxonomy" id="40149"/>
    <lineage>
        <taxon>Eukaryota</taxon>
        <taxon>Viridiplantae</taxon>
        <taxon>Streptophyta</taxon>
        <taxon>Embryophyta</taxon>
        <taxon>Tracheophyta</taxon>
        <taxon>Spermatophyta</taxon>
        <taxon>Magnoliopsida</taxon>
        <taxon>Liliopsida</taxon>
        <taxon>Poales</taxon>
        <taxon>Poaceae</taxon>
        <taxon>BOP clade</taxon>
        <taxon>Oryzoideae</taxon>
        <taxon>Oryzeae</taxon>
        <taxon>Oryzinae</taxon>
        <taxon>Oryza</taxon>
    </lineage>
</organism>
<feature type="region of interest" description="Disordered" evidence="1">
    <location>
        <begin position="40"/>
        <end position="60"/>
    </location>
</feature>
<name>A0A0E0FEH1_9ORYZ</name>
<keyword evidence="3" id="KW-1185">Reference proteome</keyword>
<sequence length="263" mass="28808">MATRRVAAGCCFLLEIVSFPLIGDTVRWRLCRSLSSKTRRDVPASPVTRPLPRDVSTRRRDAVDTGLSSRHHRCSLALADLAIFLTLVVKPLEEIADRSAATRSTHTVVVPFGYYASVAEALPSSAHLRRLIIISRPPEKAIVMLPSRSVLKITRVAEDRIYLVLHCYDVAKTSGVLTLLVATYALRHHQHLLNLCNTGVPLLGAHTLSSSPPAHDAFTSSRRSAMVWCPHAVRLAGASHGLSEHPRIDIAELLSPITLESSL</sequence>
<dbReference type="EnsemblPlants" id="OMERI12G14140.1">
    <property type="protein sequence ID" value="OMERI12G14140.1"/>
    <property type="gene ID" value="OMERI12G14140"/>
</dbReference>
<evidence type="ECO:0000256" key="1">
    <source>
        <dbReference type="SAM" id="MobiDB-lite"/>
    </source>
</evidence>
<evidence type="ECO:0000313" key="3">
    <source>
        <dbReference type="Proteomes" id="UP000008021"/>
    </source>
</evidence>
<dbReference type="AlphaFoldDB" id="A0A0E0FEH1"/>
<evidence type="ECO:0000313" key="2">
    <source>
        <dbReference type="EnsemblPlants" id="OMERI12G14140.1"/>
    </source>
</evidence>
<dbReference type="Proteomes" id="UP000008021">
    <property type="component" value="Chromosome 12"/>
</dbReference>
<accession>A0A0E0FEH1</accession>
<dbReference type="HOGENOM" id="CLU_1059170_0_0_1"/>
<dbReference type="Gramene" id="OMERI12G14140.1">
    <property type="protein sequence ID" value="OMERI12G14140.1"/>
    <property type="gene ID" value="OMERI12G14140"/>
</dbReference>